<dbReference type="RefSeq" id="WP_114380367.1">
    <property type="nucleotide sequence ID" value="NZ_QPJD01000007.1"/>
</dbReference>
<dbReference type="OrthoDB" id="2352996at2"/>
<dbReference type="AlphaFoldDB" id="A0A368W3H7"/>
<dbReference type="Proteomes" id="UP000252415">
    <property type="component" value="Unassembled WGS sequence"/>
</dbReference>
<comment type="caution">
    <text evidence="1">The sequence shown here is derived from an EMBL/GenBank/DDBJ whole genome shotgun (WGS) entry which is preliminary data.</text>
</comment>
<gene>
    <name evidence="1" type="ORF">DFP97_107169</name>
</gene>
<reference evidence="1 2" key="1">
    <citation type="submission" date="2018-07" db="EMBL/GenBank/DDBJ databases">
        <title>Genomic Encyclopedia of Type Strains, Phase III (KMG-III): the genomes of soil and plant-associated and newly described type strains.</title>
        <authorList>
            <person name="Whitman W."/>
        </authorList>
    </citation>
    <scope>NUCLEOTIDE SEQUENCE [LARGE SCALE GENOMIC DNA]</scope>
    <source>
        <strain evidence="1 2">CECT 7506</strain>
    </source>
</reference>
<proteinExistence type="predicted"/>
<evidence type="ECO:0000313" key="2">
    <source>
        <dbReference type="Proteomes" id="UP000252415"/>
    </source>
</evidence>
<keyword evidence="2" id="KW-1185">Reference proteome</keyword>
<accession>A0A368W3H7</accession>
<evidence type="ECO:0000313" key="1">
    <source>
        <dbReference type="EMBL" id="RCW47967.1"/>
    </source>
</evidence>
<sequence>MRVHASTYETEAGYKKSAVNEDFIVPINAEQQDVDFDNPNILKGSKYTLKGIGGEQGLYPPMRYFQEVEKSGWGELKDKRMGHVHFFKKNETVISVVVKEDFIIVYELKKDAKF</sequence>
<dbReference type="EMBL" id="QPJD01000007">
    <property type="protein sequence ID" value="RCW47967.1"/>
    <property type="molecule type" value="Genomic_DNA"/>
</dbReference>
<name>A0A368W3H7_9BACL</name>
<organism evidence="1 2">
    <name type="scientific">Paenibacillus prosopidis</name>
    <dbReference type="NCBI Taxonomy" id="630520"/>
    <lineage>
        <taxon>Bacteria</taxon>
        <taxon>Bacillati</taxon>
        <taxon>Bacillota</taxon>
        <taxon>Bacilli</taxon>
        <taxon>Bacillales</taxon>
        <taxon>Paenibacillaceae</taxon>
        <taxon>Paenibacillus</taxon>
    </lineage>
</organism>
<protein>
    <submittedName>
        <fullName evidence="1">Uncharacterized protein</fullName>
    </submittedName>
</protein>